<dbReference type="EMBL" id="CM039430">
    <property type="protein sequence ID" value="KAI4344448.1"/>
    <property type="molecule type" value="Genomic_DNA"/>
</dbReference>
<comment type="caution">
    <text evidence="1">The sequence shown here is derived from an EMBL/GenBank/DDBJ whole genome shotgun (WGS) entry which is preliminary data.</text>
</comment>
<accession>A0ACB9P7J7</accession>
<sequence>MREMVEKGIDHDTINYTILIDGFSKIGDVEKAIGFLARMFKEGKRPNTVTYTAIMSAYCKKGKLEEALAIFQSVKDMGNEPSIVTYNTVINGLCEFGRTSEADDFSKYAATDMITYSTLLHGYMKEENIPGILQTKRRLEEARISMDIIMFNVLIKALFMVGAYEDVYALYKAMPEMDLVADSVTYCTMIDGYCKVCRIDEALGIFDDLRKASISSSACYNSIVNGLSRRGITLNIVSYNSIMNGLLHQGCLIEAFRLFDSLEKIGLVPSEVTYATFIYALSRDGFLLDAKHVFGKMVLKGFQPNIQVNNSLLDGFSKFGQLEEAFKLLNDTKVTKFIEPDSFTVSTVINCYCQKEEIEGAFAFFSEFKRKGISPDFLGFLYLIRGLCVRGRMEGARNVLREMLQSKPVMYLINIVNAEVETESRGDFLVFLCEQGSIQEAVNEIASLLFPVRRLSASNQGFHIRQNINERNDFATVSSHKTDIWIWNLVIQGTLGMF</sequence>
<proteinExistence type="predicted"/>
<gene>
    <name evidence="1" type="ORF">L6164_011675</name>
</gene>
<evidence type="ECO:0000313" key="1">
    <source>
        <dbReference type="EMBL" id="KAI4344448.1"/>
    </source>
</evidence>
<reference evidence="1 2" key="1">
    <citation type="journal article" date="2022" name="DNA Res.">
        <title>Chromosomal-level genome assembly of the orchid tree Bauhinia variegata (Leguminosae; Cercidoideae) supports the allotetraploid origin hypothesis of Bauhinia.</title>
        <authorList>
            <person name="Zhong Y."/>
            <person name="Chen Y."/>
            <person name="Zheng D."/>
            <person name="Pang J."/>
            <person name="Liu Y."/>
            <person name="Luo S."/>
            <person name="Meng S."/>
            <person name="Qian L."/>
            <person name="Wei D."/>
            <person name="Dai S."/>
            <person name="Zhou R."/>
        </authorList>
    </citation>
    <scope>NUCLEOTIDE SEQUENCE [LARGE SCALE GENOMIC DNA]</scope>
    <source>
        <strain evidence="1">BV-YZ2020</strain>
    </source>
</reference>
<evidence type="ECO:0000313" key="2">
    <source>
        <dbReference type="Proteomes" id="UP000828941"/>
    </source>
</evidence>
<organism evidence="1 2">
    <name type="scientific">Bauhinia variegata</name>
    <name type="common">Purple orchid tree</name>
    <name type="synonym">Phanera variegata</name>
    <dbReference type="NCBI Taxonomy" id="167791"/>
    <lineage>
        <taxon>Eukaryota</taxon>
        <taxon>Viridiplantae</taxon>
        <taxon>Streptophyta</taxon>
        <taxon>Embryophyta</taxon>
        <taxon>Tracheophyta</taxon>
        <taxon>Spermatophyta</taxon>
        <taxon>Magnoliopsida</taxon>
        <taxon>eudicotyledons</taxon>
        <taxon>Gunneridae</taxon>
        <taxon>Pentapetalae</taxon>
        <taxon>rosids</taxon>
        <taxon>fabids</taxon>
        <taxon>Fabales</taxon>
        <taxon>Fabaceae</taxon>
        <taxon>Cercidoideae</taxon>
        <taxon>Cercideae</taxon>
        <taxon>Bauhiniinae</taxon>
        <taxon>Bauhinia</taxon>
    </lineage>
</organism>
<dbReference type="Proteomes" id="UP000828941">
    <property type="component" value="Chromosome 5"/>
</dbReference>
<keyword evidence="2" id="KW-1185">Reference proteome</keyword>
<name>A0ACB9P7J7_BAUVA</name>
<protein>
    <submittedName>
        <fullName evidence="1">Uncharacterized protein</fullName>
    </submittedName>
</protein>